<organism evidence="2 3">
    <name type="scientific">Actinacidiphila cocklensis</name>
    <dbReference type="NCBI Taxonomy" id="887465"/>
    <lineage>
        <taxon>Bacteria</taxon>
        <taxon>Bacillati</taxon>
        <taxon>Actinomycetota</taxon>
        <taxon>Actinomycetes</taxon>
        <taxon>Kitasatosporales</taxon>
        <taxon>Streptomycetaceae</taxon>
        <taxon>Actinacidiphila</taxon>
    </lineage>
</organism>
<evidence type="ECO:0000313" key="2">
    <source>
        <dbReference type="EMBL" id="CAG6399276.1"/>
    </source>
</evidence>
<feature type="region of interest" description="Disordered" evidence="1">
    <location>
        <begin position="31"/>
        <end position="71"/>
    </location>
</feature>
<sequence length="92" mass="9866">MCAPGRIRTCDTGFRRAVLYPLSYWGRGAQSQAPDVEQGSGSGVREWSAGHGRRRSRSVRTRTPGFVPPGRGRLCPSFRPCGLTCKGAVSGA</sequence>
<name>A0A9W4E017_9ACTN</name>
<accession>A0A9W4E017</accession>
<reference evidence="2" key="1">
    <citation type="submission" date="2021-05" db="EMBL/GenBank/DDBJ databases">
        <authorList>
            <person name="Arsene-Ploetze F."/>
        </authorList>
    </citation>
    <scope>NUCLEOTIDE SEQUENCE</scope>
    <source>
        <strain evidence="2">DSM 42138</strain>
    </source>
</reference>
<proteinExistence type="predicted"/>
<protein>
    <submittedName>
        <fullName evidence="2">Uncharacterized protein</fullName>
    </submittedName>
</protein>
<dbReference type="AlphaFoldDB" id="A0A9W4E017"/>
<evidence type="ECO:0000256" key="1">
    <source>
        <dbReference type="SAM" id="MobiDB-lite"/>
    </source>
</evidence>
<gene>
    <name evidence="2" type="ORF">SCOCK_90033</name>
</gene>
<evidence type="ECO:0000313" key="3">
    <source>
        <dbReference type="Proteomes" id="UP001152519"/>
    </source>
</evidence>
<dbReference type="EMBL" id="CAJSLV010000125">
    <property type="protein sequence ID" value="CAG6399276.1"/>
    <property type="molecule type" value="Genomic_DNA"/>
</dbReference>
<dbReference type="Proteomes" id="UP001152519">
    <property type="component" value="Unassembled WGS sequence"/>
</dbReference>
<feature type="compositionally biased region" description="Basic residues" evidence="1">
    <location>
        <begin position="51"/>
        <end position="60"/>
    </location>
</feature>
<comment type="caution">
    <text evidence="2">The sequence shown here is derived from an EMBL/GenBank/DDBJ whole genome shotgun (WGS) entry which is preliminary data.</text>
</comment>
<keyword evidence="3" id="KW-1185">Reference proteome</keyword>
<dbReference type="AntiFam" id="ANF00012">
    <property type="entry name" value="tRNA translation"/>
</dbReference>